<keyword evidence="9" id="KW-1133">Transmembrane helix</keyword>
<dbReference type="Gene3D" id="1.20.5.1930">
    <property type="match status" value="1"/>
</dbReference>
<organism evidence="11 12">
    <name type="scientific">Kribbella caucasensis</name>
    <dbReference type="NCBI Taxonomy" id="2512215"/>
    <lineage>
        <taxon>Bacteria</taxon>
        <taxon>Bacillati</taxon>
        <taxon>Actinomycetota</taxon>
        <taxon>Actinomycetes</taxon>
        <taxon>Propionibacteriales</taxon>
        <taxon>Kribbellaceae</taxon>
        <taxon>Kribbella</taxon>
    </lineage>
</organism>
<feature type="transmembrane region" description="Helical" evidence="9">
    <location>
        <begin position="54"/>
        <end position="75"/>
    </location>
</feature>
<keyword evidence="6 11" id="KW-0418">Kinase</keyword>
<feature type="transmembrane region" description="Helical" evidence="9">
    <location>
        <begin position="154"/>
        <end position="172"/>
    </location>
</feature>
<evidence type="ECO:0000313" key="12">
    <source>
        <dbReference type="Proteomes" id="UP000295388"/>
    </source>
</evidence>
<name>A0A4V6PSS1_9ACTN</name>
<dbReference type="EMBL" id="SNWQ01000023">
    <property type="protein sequence ID" value="TDO35228.1"/>
    <property type="molecule type" value="Genomic_DNA"/>
</dbReference>
<gene>
    <name evidence="11" type="ORF">EV643_12334</name>
</gene>
<feature type="transmembrane region" description="Helical" evidence="9">
    <location>
        <begin position="197"/>
        <end position="219"/>
    </location>
</feature>
<dbReference type="InterPro" id="IPR050482">
    <property type="entry name" value="Sensor_HK_TwoCompSys"/>
</dbReference>
<accession>A0A4V6PSS1</accession>
<feature type="transmembrane region" description="Helical" evidence="9">
    <location>
        <begin position="231"/>
        <end position="250"/>
    </location>
</feature>
<dbReference type="GO" id="GO:0000155">
    <property type="term" value="F:phosphorelay sensor kinase activity"/>
    <property type="evidence" value="ECO:0007669"/>
    <property type="project" value="InterPro"/>
</dbReference>
<dbReference type="GO" id="GO:0046983">
    <property type="term" value="F:protein dimerization activity"/>
    <property type="evidence" value="ECO:0007669"/>
    <property type="project" value="InterPro"/>
</dbReference>
<evidence type="ECO:0000256" key="8">
    <source>
        <dbReference type="ARBA" id="ARBA00023012"/>
    </source>
</evidence>
<feature type="transmembrane region" description="Helical" evidence="9">
    <location>
        <begin position="122"/>
        <end position="142"/>
    </location>
</feature>
<evidence type="ECO:0000256" key="3">
    <source>
        <dbReference type="ARBA" id="ARBA00022553"/>
    </source>
</evidence>
<evidence type="ECO:0000256" key="2">
    <source>
        <dbReference type="ARBA" id="ARBA00012438"/>
    </source>
</evidence>
<evidence type="ECO:0000313" key="11">
    <source>
        <dbReference type="EMBL" id="TDO35228.1"/>
    </source>
</evidence>
<evidence type="ECO:0000256" key="1">
    <source>
        <dbReference type="ARBA" id="ARBA00000085"/>
    </source>
</evidence>
<keyword evidence="7" id="KW-0067">ATP-binding</keyword>
<keyword evidence="12" id="KW-1185">Reference proteome</keyword>
<evidence type="ECO:0000256" key="7">
    <source>
        <dbReference type="ARBA" id="ARBA00022840"/>
    </source>
</evidence>
<dbReference type="InterPro" id="IPR011712">
    <property type="entry name" value="Sig_transdc_His_kin_sub3_dim/P"/>
</dbReference>
<evidence type="ECO:0000256" key="6">
    <source>
        <dbReference type="ARBA" id="ARBA00022777"/>
    </source>
</evidence>
<keyword evidence="3" id="KW-0597">Phosphoprotein</keyword>
<dbReference type="AlphaFoldDB" id="A0A4V6PSS1"/>
<dbReference type="InterPro" id="IPR036890">
    <property type="entry name" value="HATPase_C_sf"/>
</dbReference>
<proteinExistence type="predicted"/>
<dbReference type="PANTHER" id="PTHR24421">
    <property type="entry name" value="NITRATE/NITRITE SENSOR PROTEIN NARX-RELATED"/>
    <property type="match status" value="1"/>
</dbReference>
<dbReference type="Pfam" id="PF07730">
    <property type="entry name" value="HisKA_3"/>
    <property type="match status" value="1"/>
</dbReference>
<feature type="transmembrane region" description="Helical" evidence="9">
    <location>
        <begin position="82"/>
        <end position="102"/>
    </location>
</feature>
<dbReference type="PANTHER" id="PTHR24421:SF10">
    <property type="entry name" value="NITRATE_NITRITE SENSOR PROTEIN NARQ"/>
    <property type="match status" value="1"/>
</dbReference>
<evidence type="ECO:0000256" key="9">
    <source>
        <dbReference type="SAM" id="Phobius"/>
    </source>
</evidence>
<evidence type="ECO:0000259" key="10">
    <source>
        <dbReference type="Pfam" id="PF07730"/>
    </source>
</evidence>
<evidence type="ECO:0000256" key="5">
    <source>
        <dbReference type="ARBA" id="ARBA00022741"/>
    </source>
</evidence>
<feature type="transmembrane region" description="Helical" evidence="9">
    <location>
        <begin position="256"/>
        <end position="276"/>
    </location>
</feature>
<feature type="transmembrane region" description="Helical" evidence="9">
    <location>
        <begin position="21"/>
        <end position="48"/>
    </location>
</feature>
<dbReference type="GO" id="GO:0016020">
    <property type="term" value="C:membrane"/>
    <property type="evidence" value="ECO:0007669"/>
    <property type="project" value="InterPro"/>
</dbReference>
<keyword evidence="9" id="KW-0812">Transmembrane</keyword>
<sequence length="685" mass="72310">MSLSKRLAERRPLAAALGRRRLAAGLGTFAVLEVIAAVVLAVVVGWSFQDALESFVVTNGLMGCAFAICGAVIAWHRPSNPIGWLFVADGIGHATTAVGAPLAQLLHDNSAPVELQRLALTIFSWSWPWSIGLFLPLALLLFPDGRLVSPRWRPVAWAVVLTSPLFALEMGLSPESPFEGGPSGYLTLSSYDTLQPLWIATELRGLLAFALAIVCLVIRYRRASDTGRRQLLWLLLAAVIAVAFMIPWALVAGTPIFVLLAIPLVPAAVAVAIVRHQLLDIRLVVSRAIAWALLSIVAIGSYAALVAVTDSFISSRFGRSAALTVIVALLIAPVLPRLQRLVDRAMYGDRRDPARVASRVGEELSANPEGGMTGVVSAIRSALRLPYVALSSNGELIATAGSPEPGRPDTTTPLAPPGVVPVELSYGGSPVGVLLIGLRPGESALSVADRNVLALVAVPLAVAVHATQLSAELQASREKLVAAREEERRRLRRDLHDGLGPTLTGVAFTADAAANLVSADPDRASSLLGTLRTDTRTAIADVRRLIDDLRPSALDELGLVGALQQRADQLSWRADGASVSVKVAADSLPTLPAALEVAAYRIATEALTNVVRHSRATAAVVSVRCGSELEIEVTDDGPPNGAWIPGVGLQAMRERAAELGGLFEAGPSPNGGRVHASFPLVVMER</sequence>
<keyword evidence="4" id="KW-0808">Transferase</keyword>
<feature type="transmembrane region" description="Helical" evidence="9">
    <location>
        <begin position="320"/>
        <end position="338"/>
    </location>
</feature>
<comment type="caution">
    <text evidence="11">The sequence shown here is derived from an EMBL/GenBank/DDBJ whole genome shotgun (WGS) entry which is preliminary data.</text>
</comment>
<keyword evidence="8" id="KW-0902">Two-component regulatory system</keyword>
<feature type="domain" description="Signal transduction histidine kinase subgroup 3 dimerisation and phosphoacceptor" evidence="10">
    <location>
        <begin position="487"/>
        <end position="554"/>
    </location>
</feature>
<dbReference type="GO" id="GO:0005524">
    <property type="term" value="F:ATP binding"/>
    <property type="evidence" value="ECO:0007669"/>
    <property type="project" value="UniProtKB-KW"/>
</dbReference>
<dbReference type="EC" id="2.7.13.3" evidence="2"/>
<dbReference type="Gene3D" id="3.30.565.10">
    <property type="entry name" value="Histidine kinase-like ATPase, C-terminal domain"/>
    <property type="match status" value="1"/>
</dbReference>
<keyword evidence="9" id="KW-0472">Membrane</keyword>
<dbReference type="Proteomes" id="UP000295388">
    <property type="component" value="Unassembled WGS sequence"/>
</dbReference>
<protein>
    <recommendedName>
        <fullName evidence="2">histidine kinase</fullName>
        <ecNumber evidence="2">2.7.13.3</ecNumber>
    </recommendedName>
</protein>
<keyword evidence="5" id="KW-0547">Nucleotide-binding</keyword>
<dbReference type="CDD" id="cd16917">
    <property type="entry name" value="HATPase_UhpB-NarQ-NarX-like"/>
    <property type="match status" value="1"/>
</dbReference>
<comment type="catalytic activity">
    <reaction evidence="1">
        <text>ATP + protein L-histidine = ADP + protein N-phospho-L-histidine.</text>
        <dbReference type="EC" id="2.7.13.3"/>
    </reaction>
</comment>
<reference evidence="11 12" key="1">
    <citation type="submission" date="2019-03" db="EMBL/GenBank/DDBJ databases">
        <title>Genomic Encyclopedia of Type Strains, Phase III (KMG-III): the genomes of soil and plant-associated and newly described type strains.</title>
        <authorList>
            <person name="Whitman W."/>
        </authorList>
    </citation>
    <scope>NUCLEOTIDE SEQUENCE [LARGE SCALE GENOMIC DNA]</scope>
    <source>
        <strain evidence="11 12">VKM Ac-2527</strain>
    </source>
</reference>
<feature type="transmembrane region" description="Helical" evidence="9">
    <location>
        <begin position="288"/>
        <end position="308"/>
    </location>
</feature>
<dbReference type="SUPFAM" id="SSF55874">
    <property type="entry name" value="ATPase domain of HSP90 chaperone/DNA topoisomerase II/histidine kinase"/>
    <property type="match status" value="1"/>
</dbReference>
<evidence type="ECO:0000256" key="4">
    <source>
        <dbReference type="ARBA" id="ARBA00022679"/>
    </source>
</evidence>